<evidence type="ECO:0000256" key="1">
    <source>
        <dbReference type="SAM" id="MobiDB-lite"/>
    </source>
</evidence>
<feature type="region of interest" description="Disordered" evidence="1">
    <location>
        <begin position="125"/>
        <end position="146"/>
    </location>
</feature>
<dbReference type="Proteomes" id="UP001303046">
    <property type="component" value="Unassembled WGS sequence"/>
</dbReference>
<accession>A0ABR1DXL5</accession>
<name>A0ABR1DXL5_NECAM</name>
<sequence>MQQASLVIIPKESCQDGVENKRETSVTSQRRSVAMLTGMAMVQTWVRQLDRTNHQKEIPPSMEKVKILASLTHTEQLLTSYPTTSCQALTTSHCTMSRIYRMFRGFPETVYQHMKAFFNNSGYTLPSRSRSWKEPSSRRISPYDDDSPMVVAVEQENRDLAL</sequence>
<dbReference type="EMBL" id="JAVFWL010000005">
    <property type="protein sequence ID" value="KAK6755177.1"/>
    <property type="molecule type" value="Genomic_DNA"/>
</dbReference>
<comment type="caution">
    <text evidence="2">The sequence shown here is derived from an EMBL/GenBank/DDBJ whole genome shotgun (WGS) entry which is preliminary data.</text>
</comment>
<evidence type="ECO:0000313" key="2">
    <source>
        <dbReference type="EMBL" id="KAK6755177.1"/>
    </source>
</evidence>
<evidence type="ECO:0000313" key="3">
    <source>
        <dbReference type="Proteomes" id="UP001303046"/>
    </source>
</evidence>
<evidence type="ECO:0008006" key="4">
    <source>
        <dbReference type="Google" id="ProtNLM"/>
    </source>
</evidence>
<gene>
    <name evidence="2" type="primary">Necator_chrV.g18678</name>
    <name evidence="2" type="ORF">RB195_013887</name>
</gene>
<reference evidence="2 3" key="1">
    <citation type="submission" date="2023-08" db="EMBL/GenBank/DDBJ databases">
        <title>A Necator americanus chromosomal reference genome.</title>
        <authorList>
            <person name="Ilik V."/>
            <person name="Petrzelkova K.J."/>
            <person name="Pardy F."/>
            <person name="Fuh T."/>
            <person name="Niatou-Singa F.S."/>
            <person name="Gouil Q."/>
            <person name="Baker L."/>
            <person name="Ritchie M.E."/>
            <person name="Jex A.R."/>
            <person name="Gazzola D."/>
            <person name="Li H."/>
            <person name="Toshio Fujiwara R."/>
            <person name="Zhan B."/>
            <person name="Aroian R.V."/>
            <person name="Pafco B."/>
            <person name="Schwarz E.M."/>
        </authorList>
    </citation>
    <scope>NUCLEOTIDE SEQUENCE [LARGE SCALE GENOMIC DNA]</scope>
    <source>
        <strain evidence="2 3">Aroian</strain>
        <tissue evidence="2">Whole animal</tissue>
    </source>
</reference>
<protein>
    <recommendedName>
        <fullName evidence="4">Mos1 transposase HTH domain-containing protein</fullName>
    </recommendedName>
</protein>
<proteinExistence type="predicted"/>
<organism evidence="2 3">
    <name type="scientific">Necator americanus</name>
    <name type="common">Human hookworm</name>
    <dbReference type="NCBI Taxonomy" id="51031"/>
    <lineage>
        <taxon>Eukaryota</taxon>
        <taxon>Metazoa</taxon>
        <taxon>Ecdysozoa</taxon>
        <taxon>Nematoda</taxon>
        <taxon>Chromadorea</taxon>
        <taxon>Rhabditida</taxon>
        <taxon>Rhabditina</taxon>
        <taxon>Rhabditomorpha</taxon>
        <taxon>Strongyloidea</taxon>
        <taxon>Ancylostomatidae</taxon>
        <taxon>Bunostominae</taxon>
        <taxon>Necator</taxon>
    </lineage>
</organism>
<keyword evidence="3" id="KW-1185">Reference proteome</keyword>